<dbReference type="EMBL" id="CM029039">
    <property type="protein sequence ID" value="KAG2641376.1"/>
    <property type="molecule type" value="Genomic_DNA"/>
</dbReference>
<protein>
    <submittedName>
        <fullName evidence="2">Uncharacterized protein</fullName>
    </submittedName>
</protein>
<sequence>MVKVKCVDVISGIAVSPSRYCITCRMHKSPSFSTRHASSMLKSSLSLGSTVSINNPLCQCSKTQSINVCWSPFEFFVTGLSAQVTSRSMPNANTSVDVDALPERTNSGAR</sequence>
<reference evidence="2" key="1">
    <citation type="submission" date="2020-05" db="EMBL/GenBank/DDBJ databases">
        <title>WGS assembly of Panicum virgatum.</title>
        <authorList>
            <person name="Lovell J.T."/>
            <person name="Jenkins J."/>
            <person name="Shu S."/>
            <person name="Juenger T.E."/>
            <person name="Schmutz J."/>
        </authorList>
    </citation>
    <scope>NUCLEOTIDE SEQUENCE</scope>
    <source>
        <strain evidence="2">AP13</strain>
    </source>
</reference>
<comment type="caution">
    <text evidence="2">The sequence shown here is derived from an EMBL/GenBank/DDBJ whole genome shotgun (WGS) entry which is preliminary data.</text>
</comment>
<evidence type="ECO:0000256" key="1">
    <source>
        <dbReference type="SAM" id="MobiDB-lite"/>
    </source>
</evidence>
<evidence type="ECO:0000313" key="2">
    <source>
        <dbReference type="EMBL" id="KAG2641376.1"/>
    </source>
</evidence>
<name>A0A8T0W668_PANVG</name>
<feature type="region of interest" description="Disordered" evidence="1">
    <location>
        <begin position="90"/>
        <end position="110"/>
    </location>
</feature>
<dbReference type="AlphaFoldDB" id="A0A8T0W668"/>
<accession>A0A8T0W668</accession>
<keyword evidence="3" id="KW-1185">Reference proteome</keyword>
<organism evidence="2 3">
    <name type="scientific">Panicum virgatum</name>
    <name type="common">Blackwell switchgrass</name>
    <dbReference type="NCBI Taxonomy" id="38727"/>
    <lineage>
        <taxon>Eukaryota</taxon>
        <taxon>Viridiplantae</taxon>
        <taxon>Streptophyta</taxon>
        <taxon>Embryophyta</taxon>
        <taxon>Tracheophyta</taxon>
        <taxon>Spermatophyta</taxon>
        <taxon>Magnoliopsida</taxon>
        <taxon>Liliopsida</taxon>
        <taxon>Poales</taxon>
        <taxon>Poaceae</taxon>
        <taxon>PACMAD clade</taxon>
        <taxon>Panicoideae</taxon>
        <taxon>Panicodae</taxon>
        <taxon>Paniceae</taxon>
        <taxon>Panicinae</taxon>
        <taxon>Panicum</taxon>
        <taxon>Panicum sect. Hiantes</taxon>
    </lineage>
</organism>
<dbReference type="Proteomes" id="UP000823388">
    <property type="component" value="Chromosome 2K"/>
</dbReference>
<gene>
    <name evidence="2" type="ORF">PVAP13_2KG178616</name>
</gene>
<proteinExistence type="predicted"/>
<evidence type="ECO:0000313" key="3">
    <source>
        <dbReference type="Proteomes" id="UP000823388"/>
    </source>
</evidence>